<dbReference type="GO" id="GO:0004066">
    <property type="term" value="F:asparagine synthase (glutamine-hydrolyzing) activity"/>
    <property type="evidence" value="ECO:0007669"/>
    <property type="project" value="InterPro"/>
</dbReference>
<dbReference type="Proteomes" id="UP000184097">
    <property type="component" value="Unassembled WGS sequence"/>
</dbReference>
<dbReference type="EMBL" id="FRDH01000003">
    <property type="protein sequence ID" value="SHN51114.1"/>
    <property type="molecule type" value="Genomic_DNA"/>
</dbReference>
<gene>
    <name evidence="2" type="ORF">SAMN02745247_00646</name>
</gene>
<dbReference type="RefSeq" id="WP_072700910.1">
    <property type="nucleotide sequence ID" value="NZ_FRDH01000003.1"/>
</dbReference>
<evidence type="ECO:0000313" key="2">
    <source>
        <dbReference type="EMBL" id="SHN51114.1"/>
    </source>
</evidence>
<feature type="domain" description="Asparagine synthetase" evidence="1">
    <location>
        <begin position="67"/>
        <end position="204"/>
    </location>
</feature>
<proteinExistence type="predicted"/>
<reference evidence="2 3" key="1">
    <citation type="submission" date="2016-12" db="EMBL/GenBank/DDBJ databases">
        <authorList>
            <person name="Song W.-J."/>
            <person name="Kurnit D.M."/>
        </authorList>
    </citation>
    <scope>NUCLEOTIDE SEQUENCE [LARGE SCALE GENOMIC DNA]</scope>
    <source>
        <strain evidence="2 3">DSM 14810</strain>
    </source>
</reference>
<dbReference type="InterPro" id="IPR001962">
    <property type="entry name" value="Asn_synthase"/>
</dbReference>
<name>A0A1M7RY98_9FIRM</name>
<dbReference type="Pfam" id="PF00733">
    <property type="entry name" value="Asn_synthase"/>
    <property type="match status" value="1"/>
</dbReference>
<dbReference type="SUPFAM" id="SSF52402">
    <property type="entry name" value="Adenine nucleotide alpha hydrolases-like"/>
    <property type="match status" value="1"/>
</dbReference>
<evidence type="ECO:0000313" key="3">
    <source>
        <dbReference type="Proteomes" id="UP000184097"/>
    </source>
</evidence>
<accession>A0A1M7RY98</accession>
<sequence>MTVDKKFCMSSYLAFRFVVDEEKIFKDGMPHLDHEMIPVEKKRPCKTAQDIDHNIRESLEKIDLKHTGVLLSGGMDSAILASYMPKGTKAYTAKCLGKNAVDETIQARKYCDLYDLEHVVVEVDWEDYDKGMNPLMMFQGFPIISNEPQAYKIAKRAKADGLNCLVHGDTADIEFGGMSKMLSKDWGYEEWIERSIYVHPEKVLKDPADIYQFYENYKKADGMADYMDFICNIYGRATAAALTLACRAEGIGFIDPYEEMHLTEPLDIQRIRNGESKYLIRELFRMRYPSLDVPEKLPMSRPADAWMASWEGPTRDEFIEGCAKDLTGEQKLLVYSLERFLNLLDE</sequence>
<evidence type="ECO:0000259" key="1">
    <source>
        <dbReference type="Pfam" id="PF00733"/>
    </source>
</evidence>
<dbReference type="GO" id="GO:0006529">
    <property type="term" value="P:asparagine biosynthetic process"/>
    <property type="evidence" value="ECO:0007669"/>
    <property type="project" value="InterPro"/>
</dbReference>
<protein>
    <submittedName>
        <fullName evidence="2">Asparagine synthase</fullName>
    </submittedName>
</protein>
<organism evidence="2 3">
    <name type="scientific">Butyrivibrio hungatei DSM 14810</name>
    <dbReference type="NCBI Taxonomy" id="1121132"/>
    <lineage>
        <taxon>Bacteria</taxon>
        <taxon>Bacillati</taxon>
        <taxon>Bacillota</taxon>
        <taxon>Clostridia</taxon>
        <taxon>Lachnospirales</taxon>
        <taxon>Lachnospiraceae</taxon>
        <taxon>Butyrivibrio</taxon>
    </lineage>
</organism>
<dbReference type="Gene3D" id="3.40.50.620">
    <property type="entry name" value="HUPs"/>
    <property type="match status" value="1"/>
</dbReference>
<dbReference type="AlphaFoldDB" id="A0A1M7RY98"/>
<dbReference type="InterPro" id="IPR014729">
    <property type="entry name" value="Rossmann-like_a/b/a_fold"/>
</dbReference>